<accession>A0A1F5N972</accession>
<sequence>MFLEEGEVKQKSEGRTKMKHKNRWNARETKPRQIRKRGLRISLTPGEGNGLRYEGTVKDEVMRPVPVTTTLTIVRLEPEPQAPVKKRGIEVAPSPDLPGDFYCRNGSARNWRPRMTL</sequence>
<dbReference type="AlphaFoldDB" id="A0A1F5N972"/>
<gene>
    <name evidence="2" type="ORF">A3K06_01765</name>
</gene>
<name>A0A1F5N972_9BACT</name>
<evidence type="ECO:0000313" key="3">
    <source>
        <dbReference type="Proteomes" id="UP000176547"/>
    </source>
</evidence>
<proteinExistence type="predicted"/>
<dbReference type="EMBL" id="MFEG01000072">
    <property type="protein sequence ID" value="OGE74092.1"/>
    <property type="molecule type" value="Genomic_DNA"/>
</dbReference>
<dbReference type="Proteomes" id="UP000176547">
    <property type="component" value="Unassembled WGS sequence"/>
</dbReference>
<organism evidence="2 3">
    <name type="scientific">Candidatus Doudnabacteria bacterium RIFCSPHIGHO2_01_52_17</name>
    <dbReference type="NCBI Taxonomy" id="1817820"/>
    <lineage>
        <taxon>Bacteria</taxon>
        <taxon>Candidatus Doudnaibacteriota</taxon>
    </lineage>
</organism>
<protein>
    <submittedName>
        <fullName evidence="2">Uncharacterized protein</fullName>
    </submittedName>
</protein>
<comment type="caution">
    <text evidence="2">The sequence shown here is derived from an EMBL/GenBank/DDBJ whole genome shotgun (WGS) entry which is preliminary data.</text>
</comment>
<evidence type="ECO:0000256" key="1">
    <source>
        <dbReference type="SAM" id="MobiDB-lite"/>
    </source>
</evidence>
<feature type="compositionally biased region" description="Basic and acidic residues" evidence="1">
    <location>
        <begin position="1"/>
        <end position="16"/>
    </location>
</feature>
<evidence type="ECO:0000313" key="2">
    <source>
        <dbReference type="EMBL" id="OGE74092.1"/>
    </source>
</evidence>
<feature type="region of interest" description="Disordered" evidence="1">
    <location>
        <begin position="1"/>
        <end position="34"/>
    </location>
</feature>
<reference evidence="2 3" key="1">
    <citation type="journal article" date="2016" name="Nat. Commun.">
        <title>Thousands of microbial genomes shed light on interconnected biogeochemical processes in an aquifer system.</title>
        <authorList>
            <person name="Anantharaman K."/>
            <person name="Brown C.T."/>
            <person name="Hug L.A."/>
            <person name="Sharon I."/>
            <person name="Castelle C.J."/>
            <person name="Probst A.J."/>
            <person name="Thomas B.C."/>
            <person name="Singh A."/>
            <person name="Wilkins M.J."/>
            <person name="Karaoz U."/>
            <person name="Brodie E.L."/>
            <person name="Williams K.H."/>
            <person name="Hubbard S.S."/>
            <person name="Banfield J.F."/>
        </authorList>
    </citation>
    <scope>NUCLEOTIDE SEQUENCE [LARGE SCALE GENOMIC DNA]</scope>
</reference>